<protein>
    <submittedName>
        <fullName evidence="2">Uncharacterized protein</fullName>
    </submittedName>
</protein>
<accession>A0A9E6XTB2</accession>
<gene>
    <name evidence="2" type="ORF">DSM104329_00591</name>
</gene>
<keyword evidence="1" id="KW-1133">Transmembrane helix</keyword>
<sequence>MTCECGAKRDLAYGESWTCDQCGRTWNTKQIPAEQYQEIRKLQLRYRAVPVALASVIAAIAIFFTLTGNIFSVFFLMPVGLIGWFTLVRPVHRKRYRQAISDLPRWDLRPE</sequence>
<feature type="transmembrane region" description="Helical" evidence="1">
    <location>
        <begin position="44"/>
        <end position="64"/>
    </location>
</feature>
<keyword evidence="1" id="KW-0472">Membrane</keyword>
<keyword evidence="1" id="KW-0812">Transmembrane</keyword>
<evidence type="ECO:0000313" key="2">
    <source>
        <dbReference type="EMBL" id="UGS34218.1"/>
    </source>
</evidence>
<evidence type="ECO:0000256" key="1">
    <source>
        <dbReference type="SAM" id="Phobius"/>
    </source>
</evidence>
<dbReference type="Proteomes" id="UP001162834">
    <property type="component" value="Chromosome"/>
</dbReference>
<reference evidence="2" key="1">
    <citation type="journal article" date="2022" name="Int. J. Syst. Evol. Microbiol.">
        <title>Pseudomonas aegrilactucae sp. nov. and Pseudomonas morbosilactucae sp. nov., pathogens causing bacterial rot of lettuce in Japan.</title>
        <authorList>
            <person name="Sawada H."/>
            <person name="Fujikawa T."/>
            <person name="Satou M."/>
        </authorList>
    </citation>
    <scope>NUCLEOTIDE SEQUENCE</scope>
    <source>
        <strain evidence="2">0166_1</strain>
    </source>
</reference>
<proteinExistence type="predicted"/>
<dbReference type="EMBL" id="CP087164">
    <property type="protein sequence ID" value="UGS34218.1"/>
    <property type="molecule type" value="Genomic_DNA"/>
</dbReference>
<keyword evidence="3" id="KW-1185">Reference proteome</keyword>
<name>A0A9E6XTB2_9ACTN</name>
<evidence type="ECO:0000313" key="3">
    <source>
        <dbReference type="Proteomes" id="UP001162834"/>
    </source>
</evidence>
<feature type="transmembrane region" description="Helical" evidence="1">
    <location>
        <begin position="70"/>
        <end position="88"/>
    </location>
</feature>
<organism evidence="2 3">
    <name type="scientific">Capillimicrobium parvum</name>
    <dbReference type="NCBI Taxonomy" id="2884022"/>
    <lineage>
        <taxon>Bacteria</taxon>
        <taxon>Bacillati</taxon>
        <taxon>Actinomycetota</taxon>
        <taxon>Thermoleophilia</taxon>
        <taxon>Solirubrobacterales</taxon>
        <taxon>Capillimicrobiaceae</taxon>
        <taxon>Capillimicrobium</taxon>
    </lineage>
</organism>
<dbReference type="KEGG" id="sbae:DSM104329_00591"/>
<dbReference type="AlphaFoldDB" id="A0A9E6XTB2"/>